<reference evidence="2 4" key="1">
    <citation type="submission" date="2019-06" db="EMBL/GenBank/DDBJ databases">
        <title>Draft genome sequence of the filamentous fungus Phialemoniopsis curvata isolated from diesel fuel.</title>
        <authorList>
            <person name="Varaljay V.A."/>
            <person name="Lyon W.J."/>
            <person name="Crouch A.L."/>
            <person name="Drake C.E."/>
            <person name="Hollomon J.M."/>
            <person name="Nadeau L.J."/>
            <person name="Nunn H.S."/>
            <person name="Stevenson B.S."/>
            <person name="Bojanowski C.L."/>
            <person name="Crookes-Goodson W.J."/>
        </authorList>
    </citation>
    <scope>NUCLEOTIDE SEQUENCE [LARGE SCALE GENOMIC DNA]</scope>
    <source>
        <strain evidence="2 4">D216</strain>
    </source>
</reference>
<keyword evidence="4" id="KW-1185">Reference proteome</keyword>
<dbReference type="EMBL" id="SKBQ01000008">
    <property type="protein sequence ID" value="TPX07362.1"/>
    <property type="molecule type" value="Genomic_DNA"/>
</dbReference>
<dbReference type="Pfam" id="PF01408">
    <property type="entry name" value="GFO_IDH_MocA"/>
    <property type="match status" value="1"/>
</dbReference>
<dbReference type="STRING" id="1093900.A0A507AFH2"/>
<name>A0A507AFH2_9PEZI</name>
<sequence>MGQTHFKDGYAVIEWYYNASWSVEEPIAAGRDGFQQRLENTATKNKTDRYSSTNWAKCGRRQTGDEFLSRWVKEVVYPAAEQQARKYIQQLNQENIERRERWLKKDGGKLVEQGQKPPPLRVYEAFDGKMLVMHKPYARQEKPDFGLEIKWNMTLSRAKTSPALMNDPVIDALYIPLPSELHLEWALKALERGKHVLLGKWSVSNAEEAAALFQSSLLQ</sequence>
<evidence type="ECO:0000313" key="4">
    <source>
        <dbReference type="Proteomes" id="UP000319257"/>
    </source>
</evidence>
<comment type="caution">
    <text evidence="2">The sequence shown here is derived from an EMBL/GenBank/DDBJ whole genome shotgun (WGS) entry which is preliminary data.</text>
</comment>
<proteinExistence type="predicted"/>
<dbReference type="PANTHER" id="PTHR46368">
    <property type="match status" value="1"/>
</dbReference>
<dbReference type="GeneID" id="41969412"/>
<dbReference type="Proteomes" id="UP000319257">
    <property type="component" value="Unassembled WGS sequence"/>
</dbReference>
<dbReference type="Gene3D" id="3.40.50.720">
    <property type="entry name" value="NAD(P)-binding Rossmann-like Domain"/>
    <property type="match status" value="1"/>
</dbReference>
<dbReference type="EMBL" id="SKBQ01000008">
    <property type="protein sequence ID" value="TPX07565.1"/>
    <property type="molecule type" value="Genomic_DNA"/>
</dbReference>
<dbReference type="AlphaFoldDB" id="A0A507AFH2"/>
<dbReference type="PANTHER" id="PTHR46368:SF4">
    <property type="entry name" value="OS10G0403700 PROTEIN"/>
    <property type="match status" value="1"/>
</dbReference>
<accession>A0A507AFH2</accession>
<dbReference type="SUPFAM" id="SSF51735">
    <property type="entry name" value="NAD(P)-binding Rossmann-fold domains"/>
    <property type="match status" value="1"/>
</dbReference>
<dbReference type="InterPro" id="IPR036291">
    <property type="entry name" value="NAD(P)-bd_dom_sf"/>
</dbReference>
<evidence type="ECO:0000313" key="2">
    <source>
        <dbReference type="EMBL" id="TPX07362.1"/>
    </source>
</evidence>
<dbReference type="RefSeq" id="XP_030989073.1">
    <property type="nucleotide sequence ID" value="XM_031136102.1"/>
</dbReference>
<gene>
    <name evidence="2" type="ORF">E0L32_001965</name>
    <name evidence="3" type="ORF">E0L32_002168</name>
</gene>
<evidence type="ECO:0000313" key="3">
    <source>
        <dbReference type="EMBL" id="TPX07565.1"/>
    </source>
</evidence>
<feature type="domain" description="Gfo/Idh/MocA-like oxidoreductase N-terminal" evidence="1">
    <location>
        <begin position="161"/>
        <end position="214"/>
    </location>
</feature>
<dbReference type="InterPro" id="IPR000683">
    <property type="entry name" value="Gfo/Idh/MocA-like_OxRdtase_N"/>
</dbReference>
<dbReference type="GO" id="GO:0000166">
    <property type="term" value="F:nucleotide binding"/>
    <property type="evidence" value="ECO:0007669"/>
    <property type="project" value="InterPro"/>
</dbReference>
<evidence type="ECO:0000259" key="1">
    <source>
        <dbReference type="Pfam" id="PF01408"/>
    </source>
</evidence>
<dbReference type="OrthoDB" id="6417021at2759"/>
<dbReference type="InParanoid" id="A0A507AFH2"/>
<organism evidence="2 4">
    <name type="scientific">Thyridium curvatum</name>
    <dbReference type="NCBI Taxonomy" id="1093900"/>
    <lineage>
        <taxon>Eukaryota</taxon>
        <taxon>Fungi</taxon>
        <taxon>Dikarya</taxon>
        <taxon>Ascomycota</taxon>
        <taxon>Pezizomycotina</taxon>
        <taxon>Sordariomycetes</taxon>
        <taxon>Sordariomycetidae</taxon>
        <taxon>Thyridiales</taxon>
        <taxon>Thyridiaceae</taxon>
        <taxon>Thyridium</taxon>
    </lineage>
</organism>
<protein>
    <recommendedName>
        <fullName evidence="1">Gfo/Idh/MocA-like oxidoreductase N-terminal domain-containing protein</fullName>
    </recommendedName>
</protein>